<keyword evidence="1" id="KW-1133">Transmembrane helix</keyword>
<protein>
    <recommendedName>
        <fullName evidence="2">Peptidase M56 domain-containing protein</fullName>
    </recommendedName>
</protein>
<dbReference type="Pfam" id="PF05569">
    <property type="entry name" value="Peptidase_M56"/>
    <property type="match status" value="1"/>
</dbReference>
<keyword evidence="4" id="KW-1185">Reference proteome</keyword>
<evidence type="ECO:0000259" key="2">
    <source>
        <dbReference type="Pfam" id="PF05569"/>
    </source>
</evidence>
<reference evidence="3 4" key="1">
    <citation type="submission" date="2021-04" db="EMBL/GenBank/DDBJ databases">
        <authorList>
            <person name="Rodrigo-Torres L."/>
            <person name="Arahal R. D."/>
            <person name="Lucena T."/>
        </authorList>
    </citation>
    <scope>NUCLEOTIDE SEQUENCE [LARGE SCALE GENOMIC DNA]</scope>
    <source>
        <strain evidence="3 4">CECT 9623</strain>
    </source>
</reference>
<dbReference type="EMBL" id="CAJRAU010000003">
    <property type="protein sequence ID" value="CAG5069579.1"/>
    <property type="molecule type" value="Genomic_DNA"/>
</dbReference>
<keyword evidence="1" id="KW-0472">Membrane</keyword>
<evidence type="ECO:0000313" key="4">
    <source>
        <dbReference type="Proteomes" id="UP000679725"/>
    </source>
</evidence>
<feature type="transmembrane region" description="Helical" evidence="1">
    <location>
        <begin position="6"/>
        <end position="23"/>
    </location>
</feature>
<name>A0ABN7R825_9BACT</name>
<dbReference type="PANTHER" id="PTHR34978:SF3">
    <property type="entry name" value="SLR0241 PROTEIN"/>
    <property type="match status" value="1"/>
</dbReference>
<organism evidence="3 4">
    <name type="scientific">Dyadobacter linearis</name>
    <dbReference type="NCBI Taxonomy" id="2823330"/>
    <lineage>
        <taxon>Bacteria</taxon>
        <taxon>Pseudomonadati</taxon>
        <taxon>Bacteroidota</taxon>
        <taxon>Cytophagia</taxon>
        <taxon>Cytophagales</taxon>
        <taxon>Spirosomataceae</taxon>
        <taxon>Dyadobacter</taxon>
    </lineage>
</organism>
<dbReference type="InterPro" id="IPR052173">
    <property type="entry name" value="Beta-lactam_resp_regulator"/>
</dbReference>
<feature type="transmembrane region" description="Helical" evidence="1">
    <location>
        <begin position="107"/>
        <end position="132"/>
    </location>
</feature>
<dbReference type="CDD" id="cd07341">
    <property type="entry name" value="M56_BlaR1_MecR1_like"/>
    <property type="match status" value="1"/>
</dbReference>
<comment type="caution">
    <text evidence="3">The sequence shown here is derived from an EMBL/GenBank/DDBJ whole genome shotgun (WGS) entry which is preliminary data.</text>
</comment>
<dbReference type="RefSeq" id="WP_215233683.1">
    <property type="nucleotide sequence ID" value="NZ_CAJRAU010000003.1"/>
</dbReference>
<evidence type="ECO:0000256" key="1">
    <source>
        <dbReference type="SAM" id="Phobius"/>
    </source>
</evidence>
<dbReference type="Proteomes" id="UP000679725">
    <property type="component" value="Unassembled WGS sequence"/>
</dbReference>
<proteinExistence type="predicted"/>
<dbReference type="PANTHER" id="PTHR34978">
    <property type="entry name" value="POSSIBLE SENSOR-TRANSDUCER PROTEIN BLAR"/>
    <property type="match status" value="1"/>
</dbReference>
<sequence>MLFPYLLKVSLLLAVLTLGYRWMVQFETFSKLNRALLWLNVIAAWTLPLIPMPDWGPVKVQTEFHQTIPKLAEVIPAVKQQIAAYNPTQVALTRQNLSSPDIMECMLLVYLAGVTALTIFFLFQVGGIFRLLSQSDIERDQKLLFVRNKHIKSPYSFFRWIVINPENHSKEELQHIVAHETEHALQWHSIDLLAAELQRIVLWFNPFAWYHQKQVQANLEYLADRAVLEGGIGKKQYQYSLLTAAMQGR</sequence>
<feature type="domain" description="Peptidase M56" evidence="2">
    <location>
        <begin position="27"/>
        <end position="247"/>
    </location>
</feature>
<gene>
    <name evidence="3" type="ORF">DYBT9623_02315</name>
</gene>
<evidence type="ECO:0000313" key="3">
    <source>
        <dbReference type="EMBL" id="CAG5069579.1"/>
    </source>
</evidence>
<dbReference type="InterPro" id="IPR008756">
    <property type="entry name" value="Peptidase_M56"/>
</dbReference>
<accession>A0ABN7R825</accession>
<feature type="transmembrane region" description="Helical" evidence="1">
    <location>
        <begin position="35"/>
        <end position="52"/>
    </location>
</feature>
<keyword evidence="1" id="KW-0812">Transmembrane</keyword>